<dbReference type="GO" id="GO:0005783">
    <property type="term" value="C:endoplasmic reticulum"/>
    <property type="evidence" value="ECO:0007669"/>
    <property type="project" value="TreeGrafter"/>
</dbReference>
<organism evidence="2 3">
    <name type="scientific">Paspalum notatum var. saurae</name>
    <dbReference type="NCBI Taxonomy" id="547442"/>
    <lineage>
        <taxon>Eukaryota</taxon>
        <taxon>Viridiplantae</taxon>
        <taxon>Streptophyta</taxon>
        <taxon>Embryophyta</taxon>
        <taxon>Tracheophyta</taxon>
        <taxon>Spermatophyta</taxon>
        <taxon>Magnoliopsida</taxon>
        <taxon>Liliopsida</taxon>
        <taxon>Poales</taxon>
        <taxon>Poaceae</taxon>
        <taxon>PACMAD clade</taxon>
        <taxon>Panicoideae</taxon>
        <taxon>Andropogonodae</taxon>
        <taxon>Paspaleae</taxon>
        <taxon>Paspalinae</taxon>
        <taxon>Paspalum</taxon>
    </lineage>
</organism>
<evidence type="ECO:0000256" key="1">
    <source>
        <dbReference type="SAM" id="Phobius"/>
    </source>
</evidence>
<evidence type="ECO:0000313" key="3">
    <source>
        <dbReference type="Proteomes" id="UP001341281"/>
    </source>
</evidence>
<name>A0AAQ3TM73_PASNO</name>
<dbReference type="InterPro" id="IPR009305">
    <property type="entry name" value="Mpo1-like"/>
</dbReference>
<dbReference type="EMBL" id="CP144749">
    <property type="protein sequence ID" value="WVZ74887.1"/>
    <property type="molecule type" value="Genomic_DNA"/>
</dbReference>
<feature type="transmembrane region" description="Helical" evidence="1">
    <location>
        <begin position="51"/>
        <end position="69"/>
    </location>
</feature>
<dbReference type="PANTHER" id="PTHR28026:SF9">
    <property type="entry name" value="2-HYDROXY-PALMITIC ACID DIOXYGENASE MPO1"/>
    <property type="match status" value="1"/>
</dbReference>
<protein>
    <recommendedName>
        <fullName evidence="4">YGL010w-like protein</fullName>
    </recommendedName>
</protein>
<sequence>MGKPGGLLDLEGHYASYSAYHSNAVNVGIHELVVWPIFLTAIMLLHLTAPFQHAAGVIAAAYGAYYFLLDRRAGAIAALLCFLCWAAGGALAAYLGFSVGRKVVLVVQLFCWSMQLVGHGVFEKRTPAPRDNLVQALLLVPFLVVLQSLHTFGGYEPYPGFHDRVGKLTVKARKEWEDKHAKKSS</sequence>
<keyword evidence="1" id="KW-0472">Membrane</keyword>
<dbReference type="GO" id="GO:0046521">
    <property type="term" value="P:sphingoid catabolic process"/>
    <property type="evidence" value="ECO:0007669"/>
    <property type="project" value="TreeGrafter"/>
</dbReference>
<keyword evidence="1" id="KW-0812">Transmembrane</keyword>
<dbReference type="PANTHER" id="PTHR28026">
    <property type="entry name" value="DUF962 DOMAIN PROTEIN (AFU_ORTHOLOGUE AFUA_8G05310)"/>
    <property type="match status" value="1"/>
</dbReference>
<evidence type="ECO:0000313" key="2">
    <source>
        <dbReference type="EMBL" id="WVZ74887.1"/>
    </source>
</evidence>
<gene>
    <name evidence="2" type="ORF">U9M48_023003</name>
</gene>
<keyword evidence="1" id="KW-1133">Transmembrane helix</keyword>
<accession>A0AAQ3TM73</accession>
<proteinExistence type="predicted"/>
<reference evidence="2 3" key="1">
    <citation type="submission" date="2024-02" db="EMBL/GenBank/DDBJ databases">
        <title>High-quality chromosome-scale genome assembly of Pensacola bahiagrass (Paspalum notatum Flugge var. saurae).</title>
        <authorList>
            <person name="Vega J.M."/>
            <person name="Podio M."/>
            <person name="Orjuela J."/>
            <person name="Siena L.A."/>
            <person name="Pessino S.C."/>
            <person name="Combes M.C."/>
            <person name="Mariac C."/>
            <person name="Albertini E."/>
            <person name="Pupilli F."/>
            <person name="Ortiz J.P.A."/>
            <person name="Leblanc O."/>
        </authorList>
    </citation>
    <scope>NUCLEOTIDE SEQUENCE [LARGE SCALE GENOMIC DNA]</scope>
    <source>
        <strain evidence="2">R1</strain>
        <tissue evidence="2">Leaf</tissue>
    </source>
</reference>
<dbReference type="GO" id="GO:0016020">
    <property type="term" value="C:membrane"/>
    <property type="evidence" value="ECO:0007669"/>
    <property type="project" value="GOC"/>
</dbReference>
<dbReference type="AlphaFoldDB" id="A0AAQ3TM73"/>
<dbReference type="Pfam" id="PF06127">
    <property type="entry name" value="Mpo1-like"/>
    <property type="match status" value="1"/>
</dbReference>
<keyword evidence="3" id="KW-1185">Reference proteome</keyword>
<evidence type="ECO:0008006" key="4">
    <source>
        <dbReference type="Google" id="ProtNLM"/>
    </source>
</evidence>
<feature type="transmembrane region" description="Helical" evidence="1">
    <location>
        <begin position="103"/>
        <end position="122"/>
    </location>
</feature>
<feature type="transmembrane region" description="Helical" evidence="1">
    <location>
        <begin position="76"/>
        <end position="97"/>
    </location>
</feature>
<dbReference type="Proteomes" id="UP001341281">
    <property type="component" value="Chromosome 05"/>
</dbReference>